<gene>
    <name evidence="2" type="ORF">HGG74_03520</name>
</gene>
<dbReference type="EMBL" id="JAAZSQ010000002">
    <property type="protein sequence ID" value="NKX53625.1"/>
    <property type="molecule type" value="Genomic_DNA"/>
</dbReference>
<dbReference type="RefSeq" id="WP_168484956.1">
    <property type="nucleotide sequence ID" value="NZ_JAAZSQ010000002.1"/>
</dbReference>
<keyword evidence="3" id="KW-1185">Reference proteome</keyword>
<evidence type="ECO:0000313" key="2">
    <source>
        <dbReference type="EMBL" id="NKX53625.1"/>
    </source>
</evidence>
<feature type="transmembrane region" description="Helical" evidence="1">
    <location>
        <begin position="93"/>
        <end position="112"/>
    </location>
</feature>
<accession>A0A7X6HBT5</accession>
<keyword evidence="1" id="KW-0472">Membrane</keyword>
<feature type="transmembrane region" description="Helical" evidence="1">
    <location>
        <begin position="12"/>
        <end position="36"/>
    </location>
</feature>
<keyword evidence="1" id="KW-0812">Transmembrane</keyword>
<evidence type="ECO:0000313" key="3">
    <source>
        <dbReference type="Proteomes" id="UP000544090"/>
    </source>
</evidence>
<proteinExistence type="predicted"/>
<dbReference type="AlphaFoldDB" id="A0A7X6HBT5"/>
<dbReference type="Pfam" id="PF19650">
    <property type="entry name" value="DUF6153"/>
    <property type="match status" value="1"/>
</dbReference>
<evidence type="ECO:0000256" key="1">
    <source>
        <dbReference type="SAM" id="Phobius"/>
    </source>
</evidence>
<keyword evidence="1" id="KW-1133">Transmembrane helix</keyword>
<name>A0A7X6HBT5_9MICC</name>
<sequence length="151" mass="15014">MNHGKTPRSSLPWLHPLATLLSLAAVIAGVLGMHILNGAHHSPAPAAGAAAGATAAAHLPHHGQASAAVPGAASRGAVDAAGCAGGCADVHGAMGAMCMLMVVVAGFAALFVPHRLPPARRYGRRGPPDAFASAQPVLRPPSLVQLSISRT</sequence>
<dbReference type="InterPro" id="IPR046151">
    <property type="entry name" value="DUF6153"/>
</dbReference>
<comment type="caution">
    <text evidence="2">The sequence shown here is derived from an EMBL/GenBank/DDBJ whole genome shotgun (WGS) entry which is preliminary data.</text>
</comment>
<reference evidence="2 3" key="1">
    <citation type="submission" date="2020-04" db="EMBL/GenBank/DDBJ databases">
        <title>Arthrobacter sp. nov.</title>
        <authorList>
            <person name="Liu S."/>
        </authorList>
    </citation>
    <scope>NUCLEOTIDE SEQUENCE [LARGE SCALE GENOMIC DNA]</scope>
    <source>
        <strain evidence="2 3">E918</strain>
    </source>
</reference>
<organism evidence="2 3">
    <name type="scientific">Arthrobacter mobilis</name>
    <dbReference type="NCBI Taxonomy" id="2724944"/>
    <lineage>
        <taxon>Bacteria</taxon>
        <taxon>Bacillati</taxon>
        <taxon>Actinomycetota</taxon>
        <taxon>Actinomycetes</taxon>
        <taxon>Micrococcales</taxon>
        <taxon>Micrococcaceae</taxon>
        <taxon>Arthrobacter</taxon>
    </lineage>
</organism>
<protein>
    <submittedName>
        <fullName evidence="2">Uncharacterized protein</fullName>
    </submittedName>
</protein>
<dbReference type="Proteomes" id="UP000544090">
    <property type="component" value="Unassembled WGS sequence"/>
</dbReference>